<comment type="caution">
    <text evidence="1">The sequence shown here is derived from an EMBL/GenBank/DDBJ whole genome shotgun (WGS) entry which is preliminary data.</text>
</comment>
<keyword evidence="2" id="KW-1185">Reference proteome</keyword>
<dbReference type="SUPFAM" id="SSF160104">
    <property type="entry name" value="Acetoacetate decarboxylase-like"/>
    <property type="match status" value="1"/>
</dbReference>
<gene>
    <name evidence="1" type="ORF">FG384_07505</name>
</gene>
<organism evidence="1 2">
    <name type="scientific">Psychrobacillus vulpis</name>
    <dbReference type="NCBI Taxonomy" id="2325572"/>
    <lineage>
        <taxon>Bacteria</taxon>
        <taxon>Bacillati</taxon>
        <taxon>Bacillota</taxon>
        <taxon>Bacilli</taxon>
        <taxon>Bacillales</taxon>
        <taxon>Bacillaceae</taxon>
        <taxon>Psychrobacillus</taxon>
    </lineage>
</organism>
<dbReference type="OrthoDB" id="150993at2"/>
<dbReference type="InterPro" id="IPR018644">
    <property type="entry name" value="DUF2071"/>
</dbReference>
<dbReference type="PANTHER" id="PTHR39186:SF1">
    <property type="entry name" value="DUF2071 DOMAIN-CONTAINING PROTEIN"/>
    <property type="match status" value="1"/>
</dbReference>
<proteinExistence type="predicted"/>
<evidence type="ECO:0000313" key="2">
    <source>
        <dbReference type="Proteomes" id="UP000316626"/>
    </source>
</evidence>
<dbReference type="PANTHER" id="PTHR39186">
    <property type="entry name" value="DUF2071 FAMILY PROTEIN"/>
    <property type="match status" value="1"/>
</dbReference>
<dbReference type="Pfam" id="PF09844">
    <property type="entry name" value="DUF2071"/>
    <property type="match status" value="1"/>
</dbReference>
<dbReference type="InterPro" id="IPR023375">
    <property type="entry name" value="ADC_dom_sf"/>
</dbReference>
<dbReference type="Proteomes" id="UP000316626">
    <property type="component" value="Unassembled WGS sequence"/>
</dbReference>
<evidence type="ECO:0000313" key="1">
    <source>
        <dbReference type="EMBL" id="TQR20282.1"/>
    </source>
</evidence>
<dbReference type="Gene3D" id="2.40.400.10">
    <property type="entry name" value="Acetoacetate decarboxylase-like"/>
    <property type="match status" value="1"/>
</dbReference>
<reference evidence="1 2" key="1">
    <citation type="submission" date="2019-06" db="EMBL/GenBank/DDBJ databases">
        <title>Psychrobacillus vulpis sp. nov., a new species isolated from feces of a red fox that inhabits in The Tablas de Daimiel Natural Park, Albacete, Spain.</title>
        <authorList>
            <person name="Rodriguez M."/>
            <person name="Reina J.C."/>
            <person name="Bejar V."/>
            <person name="Llamas I."/>
        </authorList>
    </citation>
    <scope>NUCLEOTIDE SEQUENCE [LARGE SCALE GENOMIC DNA]</scope>
    <source>
        <strain evidence="1 2">Z8</strain>
    </source>
</reference>
<dbReference type="EMBL" id="VDGI01000006">
    <property type="protein sequence ID" value="TQR20282.1"/>
    <property type="molecule type" value="Genomic_DNA"/>
</dbReference>
<sequence length="233" mass="27328">MWRKPWIMTQEWHDVLFLHWPVSPEDLRNYIPSELELDLYSNCAWIGLVSFRIKGNRPRFIPPIPGVSSFLQLNVRTYVTYKGMSGVHFFSLDVNNPFVVKMTTVGNFLPFRQGEISLKRSNNTWRFNSCFQQPGMFSETLLCTFEPMSNSIKSNPFERWLTERYHLWTITKEHLVRVDISHSPWVLHGVDVTIDENTMAPFIKCNNPMNPPTAHFSKMKKAVFFPPVLEKTK</sequence>
<accession>A0A544TS53</accession>
<protein>
    <submittedName>
        <fullName evidence="1">DUF2071 domain-containing protein</fullName>
    </submittedName>
</protein>
<dbReference type="AlphaFoldDB" id="A0A544TS53"/>
<name>A0A544TS53_9BACI</name>